<feature type="transmembrane region" description="Helical" evidence="10">
    <location>
        <begin position="244"/>
        <end position="264"/>
    </location>
</feature>
<evidence type="ECO:0000256" key="9">
    <source>
        <dbReference type="ARBA" id="ARBA00031636"/>
    </source>
</evidence>
<dbReference type="Pfam" id="PF01554">
    <property type="entry name" value="MatE"/>
    <property type="match status" value="2"/>
</dbReference>
<reference evidence="11" key="1">
    <citation type="journal article" date="2021" name="PeerJ">
        <title>Extensive microbial diversity within the chicken gut microbiome revealed by metagenomics and culture.</title>
        <authorList>
            <person name="Gilroy R."/>
            <person name="Ravi A."/>
            <person name="Getino M."/>
            <person name="Pursley I."/>
            <person name="Horton D.L."/>
            <person name="Alikhan N.F."/>
            <person name="Baker D."/>
            <person name="Gharbi K."/>
            <person name="Hall N."/>
            <person name="Watson M."/>
            <person name="Adriaenssens E.M."/>
            <person name="Foster-Nyarko E."/>
            <person name="Jarju S."/>
            <person name="Secka A."/>
            <person name="Antonio M."/>
            <person name="Oren A."/>
            <person name="Chaudhuri R.R."/>
            <person name="La Ragione R."/>
            <person name="Hildebrand F."/>
            <person name="Pallen M.J."/>
        </authorList>
    </citation>
    <scope>NUCLEOTIDE SEQUENCE</scope>
    <source>
        <strain evidence="11">CHK121-7720</strain>
    </source>
</reference>
<feature type="transmembrane region" description="Helical" evidence="10">
    <location>
        <begin position="187"/>
        <end position="213"/>
    </location>
</feature>
<dbReference type="EMBL" id="DYUD01000030">
    <property type="protein sequence ID" value="HJG89999.1"/>
    <property type="molecule type" value="Genomic_DNA"/>
</dbReference>
<dbReference type="InterPro" id="IPR050222">
    <property type="entry name" value="MATE_MdtK"/>
</dbReference>
<feature type="transmembrane region" description="Helical" evidence="10">
    <location>
        <begin position="12"/>
        <end position="30"/>
    </location>
</feature>
<dbReference type="PIRSF" id="PIRSF006603">
    <property type="entry name" value="DinF"/>
    <property type="match status" value="1"/>
</dbReference>
<evidence type="ECO:0000256" key="3">
    <source>
        <dbReference type="ARBA" id="ARBA00022449"/>
    </source>
</evidence>
<feature type="transmembrane region" description="Helical" evidence="10">
    <location>
        <begin position="351"/>
        <end position="376"/>
    </location>
</feature>
<accession>A0A921MSY6</accession>
<dbReference type="CDD" id="cd13133">
    <property type="entry name" value="MATE_like_7"/>
    <property type="match status" value="1"/>
</dbReference>
<keyword evidence="2" id="KW-0813">Transport</keyword>
<feature type="transmembrane region" description="Helical" evidence="10">
    <location>
        <begin position="162"/>
        <end position="181"/>
    </location>
</feature>
<evidence type="ECO:0000256" key="4">
    <source>
        <dbReference type="ARBA" id="ARBA00022475"/>
    </source>
</evidence>
<keyword evidence="6 10" id="KW-1133">Transmembrane helix</keyword>
<keyword evidence="8 10" id="KW-0472">Membrane</keyword>
<feature type="transmembrane region" description="Helical" evidence="10">
    <location>
        <begin position="95"/>
        <end position="117"/>
    </location>
</feature>
<evidence type="ECO:0000256" key="8">
    <source>
        <dbReference type="ARBA" id="ARBA00023136"/>
    </source>
</evidence>
<keyword evidence="7" id="KW-0406">Ion transport</keyword>
<dbReference type="InterPro" id="IPR048279">
    <property type="entry name" value="MdtK-like"/>
</dbReference>
<proteinExistence type="predicted"/>
<name>A0A921MSY6_9BACT</name>
<evidence type="ECO:0000256" key="1">
    <source>
        <dbReference type="ARBA" id="ARBA00004651"/>
    </source>
</evidence>
<evidence type="ECO:0000256" key="10">
    <source>
        <dbReference type="SAM" id="Phobius"/>
    </source>
</evidence>
<feature type="transmembrane region" description="Helical" evidence="10">
    <location>
        <begin position="324"/>
        <end position="345"/>
    </location>
</feature>
<dbReference type="GO" id="GO:0006811">
    <property type="term" value="P:monoatomic ion transport"/>
    <property type="evidence" value="ECO:0007669"/>
    <property type="project" value="UniProtKB-KW"/>
</dbReference>
<evidence type="ECO:0000256" key="6">
    <source>
        <dbReference type="ARBA" id="ARBA00022989"/>
    </source>
</evidence>
<evidence type="ECO:0000313" key="12">
    <source>
        <dbReference type="Proteomes" id="UP000757103"/>
    </source>
</evidence>
<dbReference type="RefSeq" id="WP_273307055.1">
    <property type="nucleotide sequence ID" value="NZ_CASDXW010000002.1"/>
</dbReference>
<dbReference type="Proteomes" id="UP000757103">
    <property type="component" value="Unassembled WGS sequence"/>
</dbReference>
<evidence type="ECO:0000256" key="7">
    <source>
        <dbReference type="ARBA" id="ARBA00023065"/>
    </source>
</evidence>
<feature type="transmembrane region" description="Helical" evidence="10">
    <location>
        <begin position="416"/>
        <end position="436"/>
    </location>
</feature>
<keyword evidence="5 10" id="KW-0812">Transmembrane</keyword>
<keyword evidence="3" id="KW-0050">Antiport</keyword>
<dbReference type="GO" id="GO:0015297">
    <property type="term" value="F:antiporter activity"/>
    <property type="evidence" value="ECO:0007669"/>
    <property type="project" value="UniProtKB-KW"/>
</dbReference>
<feature type="transmembrane region" description="Helical" evidence="10">
    <location>
        <begin position="137"/>
        <end position="155"/>
    </location>
</feature>
<evidence type="ECO:0000313" key="11">
    <source>
        <dbReference type="EMBL" id="HJG89999.1"/>
    </source>
</evidence>
<sequence length="446" mass="50217">MASNAVKYSYKQIWHIAYPILVSLVMEQLIGMTDTAFMGRVGEVELGASAIAGVYYMTFFMIAFGFSLGAQIIMGRRNGEGNYERIGPIFYKGTLFLLGVALVLFVCSYFVSPVLLARFIGSPHVYEAAMSYIHWRVYGFFFAFVAVMFRAFFVGTTQTKTLTLNSVVMVLSNVVFNYILVFGKLGFPAMGIAGAAIGSSLAELVSLVFFIVYTRLRVDVRKYGLNRFGWHEGDSLRHILNTSVWTMIQNFVSMSTWFLFFIAVEHLGERSLAITNIIRNVSALPFMIVITFASTCSTLISNLIGAGDARYVRGTMNQCIRMAYLFELPLILFFVLFPTLILRIYTDMPDLISASVPSLFVLCSAYLLIVPGNVYFQAVSGTGNTRMAFFLELITLLIYIVYVVVMIFYLRVDVAVCWTTEHIYALGIFLFSAAYMKRGKWNDKRI</sequence>
<protein>
    <recommendedName>
        <fullName evidence="9">Multidrug-efflux transporter</fullName>
    </recommendedName>
</protein>
<feature type="transmembrane region" description="Helical" evidence="10">
    <location>
        <begin position="388"/>
        <end position="410"/>
    </location>
</feature>
<comment type="subcellular location">
    <subcellularLocation>
        <location evidence="1">Cell membrane</location>
        <topology evidence="1">Multi-pass membrane protein</topology>
    </subcellularLocation>
</comment>
<dbReference type="NCBIfam" id="TIGR00797">
    <property type="entry name" value="matE"/>
    <property type="match status" value="1"/>
</dbReference>
<dbReference type="AlphaFoldDB" id="A0A921MSY6"/>
<dbReference type="PANTHER" id="PTHR43298:SF2">
    <property type="entry name" value="FMN_FAD EXPORTER YEEO-RELATED"/>
    <property type="match status" value="1"/>
</dbReference>
<reference evidence="11" key="2">
    <citation type="submission" date="2021-09" db="EMBL/GenBank/DDBJ databases">
        <authorList>
            <person name="Gilroy R."/>
        </authorList>
    </citation>
    <scope>NUCLEOTIDE SEQUENCE</scope>
    <source>
        <strain evidence="11">CHK121-7720</strain>
    </source>
</reference>
<dbReference type="InterPro" id="IPR002528">
    <property type="entry name" value="MATE_fam"/>
</dbReference>
<feature type="transmembrane region" description="Helical" evidence="10">
    <location>
        <begin position="284"/>
        <end position="304"/>
    </location>
</feature>
<evidence type="ECO:0000256" key="5">
    <source>
        <dbReference type="ARBA" id="ARBA00022692"/>
    </source>
</evidence>
<dbReference type="GO" id="GO:0042910">
    <property type="term" value="F:xenobiotic transmembrane transporter activity"/>
    <property type="evidence" value="ECO:0007669"/>
    <property type="project" value="InterPro"/>
</dbReference>
<organism evidence="11 12">
    <name type="scientific">Barnesiella viscericola</name>
    <dbReference type="NCBI Taxonomy" id="397865"/>
    <lineage>
        <taxon>Bacteria</taxon>
        <taxon>Pseudomonadati</taxon>
        <taxon>Bacteroidota</taxon>
        <taxon>Bacteroidia</taxon>
        <taxon>Bacteroidales</taxon>
        <taxon>Barnesiellaceae</taxon>
        <taxon>Barnesiella</taxon>
    </lineage>
</organism>
<dbReference type="GO" id="GO:0005886">
    <property type="term" value="C:plasma membrane"/>
    <property type="evidence" value="ECO:0007669"/>
    <property type="project" value="UniProtKB-SubCell"/>
</dbReference>
<evidence type="ECO:0000256" key="2">
    <source>
        <dbReference type="ARBA" id="ARBA00022448"/>
    </source>
</evidence>
<comment type="caution">
    <text evidence="11">The sequence shown here is derived from an EMBL/GenBank/DDBJ whole genome shotgun (WGS) entry which is preliminary data.</text>
</comment>
<keyword evidence="4" id="KW-1003">Cell membrane</keyword>
<dbReference type="PANTHER" id="PTHR43298">
    <property type="entry name" value="MULTIDRUG RESISTANCE PROTEIN NORM-RELATED"/>
    <property type="match status" value="1"/>
</dbReference>
<gene>
    <name evidence="11" type="ORF">K8U91_11090</name>
</gene>
<feature type="transmembrane region" description="Helical" evidence="10">
    <location>
        <begin position="50"/>
        <end position="74"/>
    </location>
</feature>